<gene>
    <name evidence="2" type="ORF">G7066_00935</name>
</gene>
<keyword evidence="3" id="KW-1185">Reference proteome</keyword>
<protein>
    <recommendedName>
        <fullName evidence="1">SLH domain-containing protein</fullName>
    </recommendedName>
</protein>
<dbReference type="Proteomes" id="UP000503441">
    <property type="component" value="Chromosome"/>
</dbReference>
<evidence type="ECO:0000313" key="3">
    <source>
        <dbReference type="Proteomes" id="UP000503441"/>
    </source>
</evidence>
<dbReference type="RefSeq" id="WP_166328360.1">
    <property type="nucleotide sequence ID" value="NZ_CP049933.1"/>
</dbReference>
<accession>A0ABX6JVN9</accession>
<sequence>MKYATGWRQPAGKPLYKPTNELQRQAMTAFIFRMEAPKNYKAPKVSPFADVKPGDPFYKEIAWMWESKTATGWAEPSGKPTFRPHQSLSREAMAAFIYRLETPTSYKAPKVSPLADMKPGMKFYKEISWMYDEGLSTGNKAGSTKEYWPKDRLSRQAMAAFIYRLVTDYRA</sequence>
<reference evidence="2 3" key="1">
    <citation type="submission" date="2020-03" db="EMBL/GenBank/DDBJ databases">
        <title>Leucobacter sp. nov., isolated from beetles.</title>
        <authorList>
            <person name="Hyun D.-W."/>
            <person name="Bae J.-W."/>
        </authorList>
    </citation>
    <scope>NUCLEOTIDE SEQUENCE [LARGE SCALE GENOMIC DNA]</scope>
    <source>
        <strain evidence="2 3">HDW9A</strain>
    </source>
</reference>
<proteinExistence type="predicted"/>
<feature type="domain" description="SLH" evidence="1">
    <location>
        <begin position="44"/>
        <end position="111"/>
    </location>
</feature>
<dbReference type="PROSITE" id="PS51272">
    <property type="entry name" value="SLH"/>
    <property type="match status" value="1"/>
</dbReference>
<dbReference type="InterPro" id="IPR001119">
    <property type="entry name" value="SLH_dom"/>
</dbReference>
<evidence type="ECO:0000313" key="2">
    <source>
        <dbReference type="EMBL" id="QIM17633.1"/>
    </source>
</evidence>
<evidence type="ECO:0000259" key="1">
    <source>
        <dbReference type="PROSITE" id="PS51272"/>
    </source>
</evidence>
<organism evidence="2 3">
    <name type="scientific">Leucobacter coleopterorum</name>
    <dbReference type="NCBI Taxonomy" id="2714933"/>
    <lineage>
        <taxon>Bacteria</taxon>
        <taxon>Bacillati</taxon>
        <taxon>Actinomycetota</taxon>
        <taxon>Actinomycetes</taxon>
        <taxon>Micrococcales</taxon>
        <taxon>Microbacteriaceae</taxon>
        <taxon>Leucobacter</taxon>
    </lineage>
</organism>
<name>A0ABX6JVN9_9MICO</name>
<dbReference type="EMBL" id="CP049933">
    <property type="protein sequence ID" value="QIM17633.1"/>
    <property type="molecule type" value="Genomic_DNA"/>
</dbReference>